<dbReference type="EMBL" id="MU971352">
    <property type="protein sequence ID" value="KAK9238772.1"/>
    <property type="molecule type" value="Genomic_DNA"/>
</dbReference>
<dbReference type="Proteomes" id="UP001433508">
    <property type="component" value="Unassembled WGS sequence"/>
</dbReference>
<comment type="caution">
    <text evidence="1">The sequence shown here is derived from an EMBL/GenBank/DDBJ whole genome shotgun (WGS) entry which is preliminary data.</text>
</comment>
<name>A0ACC3T4E9_LIPKO</name>
<keyword evidence="1" id="KW-0413">Isomerase</keyword>
<evidence type="ECO:0000313" key="2">
    <source>
        <dbReference type="Proteomes" id="UP001433508"/>
    </source>
</evidence>
<sequence>MLAHSLFVFFVLSSLLLVGALENFARPDSSPYILYVALQSRGILTLSFDPSKSVQASLEILATNTDAGFMPGWLTLWEDKLFSISRTHFPTNASASGGAFSFQKYRSQRREEGSAPSWSLELLSNITSGGLGGVYCDVSRDGRTLSVANIDGSTVSVHPLLKTGIIGDASYLFKYNLSHPGPGTNGSQIQSNPHEAIFDPSGKYMFVNDRGADRIYVYHVDGPYNVTQISTVVLPPGTGPRHSTFSVFNSTRTYMYLASELDNTVRVFTLDGVANSDETDPIVHAPTLDITLRQTASTLGPGGRRTLPNDTFLASEVAMSHDGNFLYVSNRATTTFKSDTLTIYSVHPNIGDDSAHLEYLGQNLTYGKIPRHFSLSPDAHTRYAAVANEVTQNLVILERDTTTGFFTGMKGNISFGTLDVTQNLGPAAVIWDESKAVVSYA</sequence>
<organism evidence="1 2">
    <name type="scientific">Lipomyces kononenkoae</name>
    <name type="common">Yeast</name>
    <dbReference type="NCBI Taxonomy" id="34357"/>
    <lineage>
        <taxon>Eukaryota</taxon>
        <taxon>Fungi</taxon>
        <taxon>Dikarya</taxon>
        <taxon>Ascomycota</taxon>
        <taxon>Saccharomycotina</taxon>
        <taxon>Lipomycetes</taxon>
        <taxon>Lipomycetales</taxon>
        <taxon>Lipomycetaceae</taxon>
        <taxon>Lipomyces</taxon>
    </lineage>
</organism>
<gene>
    <name evidence="1" type="ORF">V1525DRAFT_80060</name>
</gene>
<accession>A0ACC3T4E9</accession>
<keyword evidence="2" id="KW-1185">Reference proteome</keyword>
<proteinExistence type="predicted"/>
<protein>
    <submittedName>
        <fullName evidence="1">Isomerase YbhE</fullName>
    </submittedName>
</protein>
<reference evidence="2" key="1">
    <citation type="journal article" date="2024" name="Front. Bioeng. Biotechnol.">
        <title>Genome-scale model development and genomic sequencing of the oleaginous clade Lipomyces.</title>
        <authorList>
            <person name="Czajka J.J."/>
            <person name="Han Y."/>
            <person name="Kim J."/>
            <person name="Mondo S.J."/>
            <person name="Hofstad B.A."/>
            <person name="Robles A."/>
            <person name="Haridas S."/>
            <person name="Riley R."/>
            <person name="LaButti K."/>
            <person name="Pangilinan J."/>
            <person name="Andreopoulos W."/>
            <person name="Lipzen A."/>
            <person name="Yan J."/>
            <person name="Wang M."/>
            <person name="Ng V."/>
            <person name="Grigoriev I.V."/>
            <person name="Spatafora J.W."/>
            <person name="Magnuson J.K."/>
            <person name="Baker S.E."/>
            <person name="Pomraning K.R."/>
        </authorList>
    </citation>
    <scope>NUCLEOTIDE SEQUENCE [LARGE SCALE GENOMIC DNA]</scope>
    <source>
        <strain evidence="2">CBS 7786</strain>
    </source>
</reference>
<evidence type="ECO:0000313" key="1">
    <source>
        <dbReference type="EMBL" id="KAK9238772.1"/>
    </source>
</evidence>